<name>A0ABP8F2L9_9MYCO</name>
<dbReference type="RefSeq" id="WP_264044484.1">
    <property type="nucleotide sequence ID" value="NZ_BAABGF010000043.1"/>
</dbReference>
<accession>A0ABP8F2L9</accession>
<sequence length="110" mass="12301">MPRAELDSAEAKVPGIYRHLIQAEQRHHDKADPRLYLSPGLDPVERAELTTQLAAQPPSGMLADLLAGEPVVIPAWMLRGRTFGTQTERWPWIAKVDWLRVSADDVVIPV</sequence>
<proteinExistence type="predicted"/>
<comment type="caution">
    <text evidence="1">The sequence shown here is derived from an EMBL/GenBank/DDBJ whole genome shotgun (WGS) entry which is preliminary data.</text>
</comment>
<evidence type="ECO:0000313" key="2">
    <source>
        <dbReference type="Proteomes" id="UP001501417"/>
    </source>
</evidence>
<dbReference type="Proteomes" id="UP001501417">
    <property type="component" value="Unassembled WGS sequence"/>
</dbReference>
<gene>
    <name evidence="1" type="ORF">GCM10023161_40810</name>
</gene>
<dbReference type="EMBL" id="BAABGF010000043">
    <property type="protein sequence ID" value="GAA4292964.1"/>
    <property type="molecule type" value="Genomic_DNA"/>
</dbReference>
<keyword evidence="2" id="KW-1185">Reference proteome</keyword>
<organism evidence="1 2">
    <name type="scientific">Mycobacterium paraffinicum</name>
    <dbReference type="NCBI Taxonomy" id="53378"/>
    <lineage>
        <taxon>Bacteria</taxon>
        <taxon>Bacillati</taxon>
        <taxon>Actinomycetota</taxon>
        <taxon>Actinomycetes</taxon>
        <taxon>Mycobacteriales</taxon>
        <taxon>Mycobacteriaceae</taxon>
        <taxon>Mycobacterium</taxon>
    </lineage>
</organism>
<evidence type="ECO:0000313" key="1">
    <source>
        <dbReference type="EMBL" id="GAA4292964.1"/>
    </source>
</evidence>
<reference evidence="2" key="1">
    <citation type="journal article" date="2019" name="Int. J. Syst. Evol. Microbiol.">
        <title>The Global Catalogue of Microorganisms (GCM) 10K type strain sequencing project: providing services to taxonomists for standard genome sequencing and annotation.</title>
        <authorList>
            <consortium name="The Broad Institute Genomics Platform"/>
            <consortium name="The Broad Institute Genome Sequencing Center for Infectious Disease"/>
            <person name="Wu L."/>
            <person name="Ma J."/>
        </authorList>
    </citation>
    <scope>NUCLEOTIDE SEQUENCE [LARGE SCALE GENOMIC DNA]</scope>
    <source>
        <strain evidence="2">JCM 17782</strain>
    </source>
</reference>
<protein>
    <submittedName>
        <fullName evidence="1">Uncharacterized protein</fullName>
    </submittedName>
</protein>